<evidence type="ECO:0000256" key="9">
    <source>
        <dbReference type="ARBA" id="ARBA00022833"/>
    </source>
</evidence>
<feature type="transmembrane region" description="Helical" evidence="15">
    <location>
        <begin position="119"/>
        <end position="139"/>
    </location>
</feature>
<evidence type="ECO:0000256" key="11">
    <source>
        <dbReference type="ARBA" id="ARBA00022989"/>
    </source>
</evidence>
<dbReference type="Gene3D" id="3.40.50.300">
    <property type="entry name" value="P-loop containing nucleotide triphosphate hydrolases"/>
    <property type="match status" value="1"/>
</dbReference>
<dbReference type="InterPro" id="IPR003960">
    <property type="entry name" value="ATPase_AAA_CS"/>
</dbReference>
<dbReference type="EC" id="3.4.24.-" evidence="15"/>
<dbReference type="STRING" id="1123282.SAMN02745823_02557"/>
<comment type="subunit">
    <text evidence="15">Homohexamer.</text>
</comment>
<dbReference type="SUPFAM" id="SSF140990">
    <property type="entry name" value="FtsH protease domain-like"/>
    <property type="match status" value="1"/>
</dbReference>
<evidence type="ECO:0000256" key="4">
    <source>
        <dbReference type="ARBA" id="ARBA00022670"/>
    </source>
</evidence>
<keyword evidence="11 15" id="KW-1133">Transmembrane helix</keyword>
<feature type="active site" evidence="15">
    <location>
        <position position="431"/>
    </location>
</feature>
<feature type="binding site" evidence="15">
    <location>
        <position position="506"/>
    </location>
    <ligand>
        <name>Zn(2+)</name>
        <dbReference type="ChEBI" id="CHEBI:29105"/>
        <note>catalytic</note>
    </ligand>
</feature>
<dbReference type="SMART" id="SM00382">
    <property type="entry name" value="AAA"/>
    <property type="match status" value="1"/>
</dbReference>
<dbReference type="PANTHER" id="PTHR23076:SF97">
    <property type="entry name" value="ATP-DEPENDENT ZINC METALLOPROTEASE YME1L1"/>
    <property type="match status" value="1"/>
</dbReference>
<comment type="subcellular location">
    <subcellularLocation>
        <location evidence="15">Cell membrane</location>
        <topology evidence="15">Multi-pass membrane protein</topology>
        <orientation evidence="15">Cytoplasmic side</orientation>
    </subcellularLocation>
    <subcellularLocation>
        <location evidence="1">Membrane</location>
    </subcellularLocation>
</comment>
<dbReference type="GO" id="GO:0016887">
    <property type="term" value="F:ATP hydrolysis activity"/>
    <property type="evidence" value="ECO:0007669"/>
    <property type="project" value="UniProtKB-UniRule"/>
</dbReference>
<evidence type="ECO:0000256" key="15">
    <source>
        <dbReference type="HAMAP-Rule" id="MF_01458"/>
    </source>
</evidence>
<dbReference type="InterPro" id="IPR027417">
    <property type="entry name" value="P-loop_NTPase"/>
</dbReference>
<evidence type="ECO:0000256" key="13">
    <source>
        <dbReference type="ARBA" id="ARBA00023136"/>
    </source>
</evidence>
<dbReference type="GO" id="GO:0004222">
    <property type="term" value="F:metalloendopeptidase activity"/>
    <property type="evidence" value="ECO:0007669"/>
    <property type="project" value="InterPro"/>
</dbReference>
<keyword evidence="12 15" id="KW-0482">Metalloprotease</keyword>
<dbReference type="InterPro" id="IPR003593">
    <property type="entry name" value="AAA+_ATPase"/>
</dbReference>
<feature type="binding site" evidence="15">
    <location>
        <begin position="208"/>
        <end position="215"/>
    </location>
    <ligand>
        <name>ATP</name>
        <dbReference type="ChEBI" id="CHEBI:30616"/>
    </ligand>
</feature>
<keyword evidence="13 15" id="KW-0472">Membrane</keyword>
<reference evidence="18 19" key="1">
    <citation type="submission" date="2016-11" db="EMBL/GenBank/DDBJ databases">
        <authorList>
            <person name="Jaros S."/>
            <person name="Januszkiewicz K."/>
            <person name="Wedrychowicz H."/>
        </authorList>
    </citation>
    <scope>NUCLEOTIDE SEQUENCE [LARGE SCALE GENOMIC DNA]</scope>
    <source>
        <strain evidence="18 19">DSM 10068</strain>
    </source>
</reference>
<comment type="similarity">
    <text evidence="2 15">In the C-terminal section; belongs to the peptidase M41 family.</text>
</comment>
<keyword evidence="8 15" id="KW-0378">Hydrolase</keyword>
<comment type="function">
    <text evidence="15">Acts as a processive, ATP-dependent zinc metallopeptidase for both cytoplasmic and membrane proteins. Plays a role in the quality control of integral membrane proteins.</text>
</comment>
<dbReference type="InterPro" id="IPR003959">
    <property type="entry name" value="ATPase_AAA_core"/>
</dbReference>
<dbReference type="Gene3D" id="1.10.8.60">
    <property type="match status" value="1"/>
</dbReference>
<keyword evidence="4 15" id="KW-0645">Protease</keyword>
<dbReference type="NCBIfam" id="TIGR01241">
    <property type="entry name" value="FtsH_fam"/>
    <property type="match status" value="1"/>
</dbReference>
<dbReference type="EMBL" id="FQXV01000009">
    <property type="protein sequence ID" value="SHI12237.1"/>
    <property type="molecule type" value="Genomic_DNA"/>
</dbReference>
<evidence type="ECO:0000256" key="8">
    <source>
        <dbReference type="ARBA" id="ARBA00022801"/>
    </source>
</evidence>
<keyword evidence="10 15" id="KW-0067">ATP-binding</keyword>
<keyword evidence="6 15" id="KW-0479">Metal-binding</keyword>
<dbReference type="AlphaFoldDB" id="A0A1M5YJM5"/>
<dbReference type="InterPro" id="IPR005936">
    <property type="entry name" value="FtsH"/>
</dbReference>
<dbReference type="Proteomes" id="UP000183995">
    <property type="component" value="Unassembled WGS sequence"/>
</dbReference>
<dbReference type="FunFam" id="1.20.58.760:FF:000001">
    <property type="entry name" value="ATP-dependent zinc metalloprotease FtsH"/>
    <property type="match status" value="1"/>
</dbReference>
<sequence length="610" mass="66439">MKRKSKILLIIVAALLFLAALGITVVRLVPKQESPKPVYSDIIGYFQQDEVEKFSFNVSSGLLSADLRSGDTITYAVPDAELFIRQVTPLVTTYNDAHPDGKIVYDFVQGWDASSWLSALPYLLIFIAGIAFLVFHYGAAGRKNRDAMPLGHLKVEKAQATLDKKTFADVAGADEEKEELKELVEFLKNPGRFNRLGARIPKGVLLVGPPGTGKTLIAKAVSGEAGVPFFSISGSNFVEMYVGVGASRVRSLFEKAKKVAPCIVFIDEIDAVGRRRGAGMHGGNDEREQTLNQLLVEMDGFGSNAGVIVVAATNRVDILDPALLRPGRFDRQVYVGAPDIKGREAILRVHAREKPISSDVVFNDIAKATVGFTGADLENLLNEAALLAAKRGKQIIDMPDIEESIIKVVAGPEKKSRVISLKEKRLTAYHEAGHALVTAYLPSQKQVQQISIIPRGRMGGYTLTPPEEDKNFETRNEMLDEICIFLGGRVAESIAFDDISTGASNDIERATDMARAMVMKFGMSENLGPVKYGSDVDYTKKSALSGRVSSEIDAEIQKIIGSAQDKARDILTAHLDKLHAVAAHLCQHEKMSGAELKEIIENDQAEPAMC</sequence>
<comment type="caution">
    <text evidence="15">Lacks conserved residue(s) required for the propagation of feature annotation.</text>
</comment>
<evidence type="ECO:0000313" key="18">
    <source>
        <dbReference type="EMBL" id="SHI12237.1"/>
    </source>
</evidence>
<dbReference type="InterPro" id="IPR037219">
    <property type="entry name" value="Peptidase_M41-like"/>
</dbReference>
<evidence type="ECO:0000256" key="2">
    <source>
        <dbReference type="ARBA" id="ARBA00010044"/>
    </source>
</evidence>
<keyword evidence="9 15" id="KW-0862">Zinc</keyword>
<evidence type="ECO:0000256" key="7">
    <source>
        <dbReference type="ARBA" id="ARBA00022741"/>
    </source>
</evidence>
<organism evidence="18 19">
    <name type="scientific">Sporobacter termitidis DSM 10068</name>
    <dbReference type="NCBI Taxonomy" id="1123282"/>
    <lineage>
        <taxon>Bacteria</taxon>
        <taxon>Bacillati</taxon>
        <taxon>Bacillota</taxon>
        <taxon>Clostridia</taxon>
        <taxon>Eubacteriales</taxon>
        <taxon>Oscillospiraceae</taxon>
        <taxon>Sporobacter</taxon>
    </lineage>
</organism>
<evidence type="ECO:0000256" key="16">
    <source>
        <dbReference type="RuleBase" id="RU003651"/>
    </source>
</evidence>
<dbReference type="GO" id="GO:0006508">
    <property type="term" value="P:proteolysis"/>
    <property type="evidence" value="ECO:0007669"/>
    <property type="project" value="UniProtKB-KW"/>
</dbReference>
<dbReference type="GO" id="GO:0008270">
    <property type="term" value="F:zinc ion binding"/>
    <property type="evidence" value="ECO:0007669"/>
    <property type="project" value="UniProtKB-UniRule"/>
</dbReference>
<dbReference type="PANTHER" id="PTHR23076">
    <property type="entry name" value="METALLOPROTEASE M41 FTSH"/>
    <property type="match status" value="1"/>
</dbReference>
<dbReference type="Pfam" id="PF17862">
    <property type="entry name" value="AAA_lid_3"/>
    <property type="match status" value="1"/>
</dbReference>
<dbReference type="FunFam" id="3.40.50.300:FF:000001">
    <property type="entry name" value="ATP-dependent zinc metalloprotease FtsH"/>
    <property type="match status" value="1"/>
</dbReference>
<feature type="binding site" evidence="15">
    <location>
        <position position="430"/>
    </location>
    <ligand>
        <name>Zn(2+)</name>
        <dbReference type="ChEBI" id="CHEBI:29105"/>
        <note>catalytic</note>
    </ligand>
</feature>
<keyword evidence="7 15" id="KW-0547">Nucleotide-binding</keyword>
<keyword evidence="19" id="KW-1185">Reference proteome</keyword>
<dbReference type="GO" id="GO:0005886">
    <property type="term" value="C:plasma membrane"/>
    <property type="evidence" value="ECO:0007669"/>
    <property type="project" value="UniProtKB-SubCell"/>
</dbReference>
<dbReference type="HAMAP" id="MF_01458">
    <property type="entry name" value="FtsH"/>
    <property type="match status" value="1"/>
</dbReference>
<dbReference type="GO" id="GO:0030163">
    <property type="term" value="P:protein catabolic process"/>
    <property type="evidence" value="ECO:0007669"/>
    <property type="project" value="UniProtKB-UniRule"/>
</dbReference>
<dbReference type="CDD" id="cd19501">
    <property type="entry name" value="RecA-like_FtsH"/>
    <property type="match status" value="1"/>
</dbReference>
<evidence type="ECO:0000256" key="10">
    <source>
        <dbReference type="ARBA" id="ARBA00022840"/>
    </source>
</evidence>
<protein>
    <recommendedName>
        <fullName evidence="15">ATP-dependent zinc metalloprotease FtsH</fullName>
        <ecNumber evidence="15">3.4.24.-</ecNumber>
    </recommendedName>
</protein>
<dbReference type="InterPro" id="IPR000642">
    <property type="entry name" value="Peptidase_M41"/>
</dbReference>
<dbReference type="SUPFAM" id="SSF52540">
    <property type="entry name" value="P-loop containing nucleoside triphosphate hydrolases"/>
    <property type="match status" value="1"/>
</dbReference>
<dbReference type="GO" id="GO:0004176">
    <property type="term" value="F:ATP-dependent peptidase activity"/>
    <property type="evidence" value="ECO:0007669"/>
    <property type="project" value="InterPro"/>
</dbReference>
<accession>A0A1M5YJM5</accession>
<keyword evidence="5 15" id="KW-0812">Transmembrane</keyword>
<dbReference type="FunFam" id="1.10.8.60:FF:000001">
    <property type="entry name" value="ATP-dependent zinc metalloprotease FtsH"/>
    <property type="match status" value="1"/>
</dbReference>
<evidence type="ECO:0000256" key="14">
    <source>
        <dbReference type="ARBA" id="ARBA00061570"/>
    </source>
</evidence>
<evidence type="ECO:0000259" key="17">
    <source>
        <dbReference type="SMART" id="SM00382"/>
    </source>
</evidence>
<evidence type="ECO:0000256" key="6">
    <source>
        <dbReference type="ARBA" id="ARBA00022723"/>
    </source>
</evidence>
<evidence type="ECO:0000256" key="12">
    <source>
        <dbReference type="ARBA" id="ARBA00023049"/>
    </source>
</evidence>
<comment type="cofactor">
    <cofactor evidence="15">
        <name>Zn(2+)</name>
        <dbReference type="ChEBI" id="CHEBI:29105"/>
    </cofactor>
    <text evidence="15">Binds 1 zinc ion per subunit.</text>
</comment>
<feature type="binding site" evidence="15">
    <location>
        <position position="434"/>
    </location>
    <ligand>
        <name>Zn(2+)</name>
        <dbReference type="ChEBI" id="CHEBI:29105"/>
        <note>catalytic</note>
    </ligand>
</feature>
<comment type="similarity">
    <text evidence="16">Belongs to the AAA ATPase family.</text>
</comment>
<feature type="domain" description="AAA+ ATPase" evidence="17">
    <location>
        <begin position="200"/>
        <end position="339"/>
    </location>
</feature>
<evidence type="ECO:0000256" key="3">
    <source>
        <dbReference type="ARBA" id="ARBA00022475"/>
    </source>
</evidence>
<dbReference type="PROSITE" id="PS00674">
    <property type="entry name" value="AAA"/>
    <property type="match status" value="1"/>
</dbReference>
<evidence type="ECO:0000256" key="5">
    <source>
        <dbReference type="ARBA" id="ARBA00022692"/>
    </source>
</evidence>
<gene>
    <name evidence="15" type="primary">ftsH</name>
    <name evidence="18" type="ORF">SAMN02745823_02557</name>
</gene>
<evidence type="ECO:0000313" key="19">
    <source>
        <dbReference type="Proteomes" id="UP000183995"/>
    </source>
</evidence>
<dbReference type="Pfam" id="PF01434">
    <property type="entry name" value="Peptidase_M41"/>
    <property type="match status" value="1"/>
</dbReference>
<dbReference type="OrthoDB" id="9809379at2"/>
<evidence type="ECO:0000256" key="1">
    <source>
        <dbReference type="ARBA" id="ARBA00004370"/>
    </source>
</evidence>
<keyword evidence="3 15" id="KW-1003">Cell membrane</keyword>
<dbReference type="Gene3D" id="1.20.58.760">
    <property type="entry name" value="Peptidase M41"/>
    <property type="match status" value="1"/>
</dbReference>
<name>A0A1M5YJM5_9FIRM</name>
<dbReference type="Pfam" id="PF00004">
    <property type="entry name" value="AAA"/>
    <property type="match status" value="1"/>
</dbReference>
<dbReference type="RefSeq" id="WP_073079625.1">
    <property type="nucleotide sequence ID" value="NZ_FQXV01000009.1"/>
</dbReference>
<proteinExistence type="inferred from homology"/>
<dbReference type="GO" id="GO:0005524">
    <property type="term" value="F:ATP binding"/>
    <property type="evidence" value="ECO:0007669"/>
    <property type="project" value="UniProtKB-UniRule"/>
</dbReference>
<comment type="similarity">
    <text evidence="14 15">In the central section; belongs to the AAA ATPase family.</text>
</comment>
<dbReference type="InterPro" id="IPR041569">
    <property type="entry name" value="AAA_lid_3"/>
</dbReference>